<organism evidence="1 2">
    <name type="scientific">Desertifilum tharense IPPAS B-1220</name>
    <dbReference type="NCBI Taxonomy" id="1781255"/>
    <lineage>
        <taxon>Bacteria</taxon>
        <taxon>Bacillati</taxon>
        <taxon>Cyanobacteriota</taxon>
        <taxon>Cyanophyceae</taxon>
        <taxon>Desertifilales</taxon>
        <taxon>Desertifilaceae</taxon>
        <taxon>Desertifilum</taxon>
    </lineage>
</organism>
<protein>
    <submittedName>
        <fullName evidence="1">DUF2157 domain-containing protein</fullName>
    </submittedName>
</protein>
<keyword evidence="2" id="KW-1185">Reference proteome</keyword>
<name>A0ACD5H0J8_9CYAN</name>
<evidence type="ECO:0000313" key="2">
    <source>
        <dbReference type="Proteomes" id="UP000095472"/>
    </source>
</evidence>
<reference evidence="1 2" key="1">
    <citation type="journal article" date="2016" name="Genome Announc.">
        <title>Draft Genome Sequence of the Thermotolerant Cyanobacterium Desertifilum sp. IPPAS B-1220.</title>
        <authorList>
            <person name="Mironov K.S."/>
            <person name="Sinetova M.A."/>
            <person name="Bolatkhan K."/>
            <person name="Zayadan B.K."/>
            <person name="Ustinova V.V."/>
            <person name="Kupriyanova E.V."/>
            <person name="Skrypnik A.N."/>
            <person name="Gogoleva N.E."/>
            <person name="Gogolev Y.V."/>
            <person name="Los D.A."/>
        </authorList>
    </citation>
    <scope>NUCLEOTIDE SEQUENCE [LARGE SCALE GENOMIC DNA]</scope>
    <source>
        <strain evidence="1 2">IPPAS B-1220</strain>
    </source>
</reference>
<evidence type="ECO:0000313" key="1">
    <source>
        <dbReference type="EMBL" id="XPM66146.1"/>
    </source>
</evidence>
<proteinExistence type="predicted"/>
<sequence length="59" mass="6840">MVSDKFRRQLRQEMKLWLAEGLIDPAFYDQLAERYQLDSLETAASNRFVAVLLGLGAFF</sequence>
<dbReference type="Proteomes" id="UP000095472">
    <property type="component" value="Chromosome"/>
</dbReference>
<accession>A0ACD5H0J8</accession>
<gene>
    <name evidence="1" type="ORF">BH720_012360</name>
</gene>
<dbReference type="EMBL" id="CP182909">
    <property type="protein sequence ID" value="XPM66146.1"/>
    <property type="molecule type" value="Genomic_DNA"/>
</dbReference>